<protein>
    <submittedName>
        <fullName evidence="2">Tetratricopeptide repeat protein</fullName>
    </submittedName>
</protein>
<keyword evidence="3" id="KW-1185">Reference proteome</keyword>
<comment type="caution">
    <text evidence="2">The sequence shown here is derived from an EMBL/GenBank/DDBJ whole genome shotgun (WGS) entry which is preliminary data.</text>
</comment>
<feature type="repeat" description="TPR" evidence="1">
    <location>
        <begin position="319"/>
        <end position="352"/>
    </location>
</feature>
<accession>A0A8J7DEF8</accession>
<organism evidence="2 3">
    <name type="scientific">Desmonostoc muscorum LEGE 12446</name>
    <dbReference type="NCBI Taxonomy" id="1828758"/>
    <lineage>
        <taxon>Bacteria</taxon>
        <taxon>Bacillati</taxon>
        <taxon>Cyanobacteriota</taxon>
        <taxon>Cyanophyceae</taxon>
        <taxon>Nostocales</taxon>
        <taxon>Nostocaceae</taxon>
        <taxon>Desmonostoc</taxon>
    </lineage>
</organism>
<dbReference type="SMART" id="SM00028">
    <property type="entry name" value="TPR"/>
    <property type="match status" value="2"/>
</dbReference>
<reference evidence="2" key="1">
    <citation type="submission" date="2020-10" db="EMBL/GenBank/DDBJ databases">
        <authorList>
            <person name="Castelo-Branco R."/>
            <person name="Eusebio N."/>
            <person name="Adriana R."/>
            <person name="Vieira A."/>
            <person name="Brugerolle De Fraissinette N."/>
            <person name="Rezende De Castro R."/>
            <person name="Schneider M.P."/>
            <person name="Vasconcelos V."/>
            <person name="Leao P.N."/>
        </authorList>
    </citation>
    <scope>NUCLEOTIDE SEQUENCE</scope>
    <source>
        <strain evidence="2">LEGE 12446</strain>
    </source>
</reference>
<dbReference type="InterPro" id="IPR019734">
    <property type="entry name" value="TPR_rpt"/>
</dbReference>
<evidence type="ECO:0000313" key="2">
    <source>
        <dbReference type="EMBL" id="MBE9024480.1"/>
    </source>
</evidence>
<dbReference type="Pfam" id="PF13432">
    <property type="entry name" value="TPR_16"/>
    <property type="match status" value="1"/>
</dbReference>
<sequence>MTLLDNLLTTWINRPYLDLSPCSHSSWHVYGIDYSYRNLVKDISITHRSITNPVTLIHPISFRQSLIREFGLFQYQVSNPLQLPDELRTERWNVLCDYLTHYQELLPITQLRVIALLSGLCLHEAVLEYIPKMSNAQISDSTMQAHLAYNRAMSNLMLQPDAGTLDNLQELETIANYAPLGSSTRFGASLQLVALFGKRFGNLNATNYWGITAAQALENLQPSLDDFNYKRLRSVYHRAVVFVPLLQKDKEAVVREMNLCQSLAEELTHESRNEIENIAARENLTTVFESRTKEALWLGDIDLAEERARQMVEMEPLYSRYRLQLGEILIKQSKFEEAAKMYRSATRLGPPGTAIAWFMAGQCHEKMGDIDIACDCYLASVQMDELAISAVDKLNNLAPRLGNLALVNWSDMRLLQLQEQQKNIANQSRTSYISEASSELKIAGEKALAQI</sequence>
<dbReference type="PROSITE" id="PS50005">
    <property type="entry name" value="TPR"/>
    <property type="match status" value="1"/>
</dbReference>
<dbReference type="SUPFAM" id="SSF48452">
    <property type="entry name" value="TPR-like"/>
    <property type="match status" value="1"/>
</dbReference>
<evidence type="ECO:0000256" key="1">
    <source>
        <dbReference type="PROSITE-ProRule" id="PRU00339"/>
    </source>
</evidence>
<gene>
    <name evidence="2" type="ORF">IQ276_19240</name>
</gene>
<dbReference type="InterPro" id="IPR011990">
    <property type="entry name" value="TPR-like_helical_dom_sf"/>
</dbReference>
<evidence type="ECO:0000313" key="3">
    <source>
        <dbReference type="Proteomes" id="UP000622533"/>
    </source>
</evidence>
<name>A0A8J7DEF8_DESMC</name>
<dbReference type="EMBL" id="JADEXS010000274">
    <property type="protein sequence ID" value="MBE9024480.1"/>
    <property type="molecule type" value="Genomic_DNA"/>
</dbReference>
<dbReference type="AlphaFoldDB" id="A0A8J7DEF8"/>
<proteinExistence type="predicted"/>
<dbReference type="Gene3D" id="1.25.40.10">
    <property type="entry name" value="Tetratricopeptide repeat domain"/>
    <property type="match status" value="1"/>
</dbReference>
<keyword evidence="1" id="KW-0802">TPR repeat</keyword>
<dbReference type="Proteomes" id="UP000622533">
    <property type="component" value="Unassembled WGS sequence"/>
</dbReference>
<dbReference type="RefSeq" id="WP_193918917.1">
    <property type="nucleotide sequence ID" value="NZ_JADEXS020000002.1"/>
</dbReference>